<feature type="transmembrane region" description="Helical" evidence="1">
    <location>
        <begin position="58"/>
        <end position="77"/>
    </location>
</feature>
<name>A0A2U0SEK3_9SPHN</name>
<organism evidence="2 3">
    <name type="scientific">Sphingomonas pokkalii</name>
    <dbReference type="NCBI Taxonomy" id="2175090"/>
    <lineage>
        <taxon>Bacteria</taxon>
        <taxon>Pseudomonadati</taxon>
        <taxon>Pseudomonadota</taxon>
        <taxon>Alphaproteobacteria</taxon>
        <taxon>Sphingomonadales</taxon>
        <taxon>Sphingomonadaceae</taxon>
        <taxon>Sphingomonas</taxon>
    </lineage>
</organism>
<keyword evidence="3" id="KW-1185">Reference proteome</keyword>
<proteinExistence type="predicted"/>
<feature type="transmembrane region" description="Helical" evidence="1">
    <location>
        <begin position="33"/>
        <end position="52"/>
    </location>
</feature>
<accession>A0A2U0SEK3</accession>
<keyword evidence="1" id="KW-1133">Transmembrane helix</keyword>
<protein>
    <submittedName>
        <fullName evidence="2">Uncharacterized protein</fullName>
    </submittedName>
</protein>
<comment type="caution">
    <text evidence="2">The sequence shown here is derived from an EMBL/GenBank/DDBJ whole genome shotgun (WGS) entry which is preliminary data.</text>
</comment>
<sequence>MLVNACETMRRAGVAAQCVAKGAMQSTPSRSPVAGGFLLTTSILVGAVAGAVRGQATAGLLVGLAVGLTLAIAIWLIDRARG</sequence>
<keyword evidence="1" id="KW-0812">Transmembrane</keyword>
<gene>
    <name evidence="2" type="ORF">DD559_11105</name>
</gene>
<evidence type="ECO:0000313" key="3">
    <source>
        <dbReference type="Proteomes" id="UP000245890"/>
    </source>
</evidence>
<reference evidence="2 3" key="1">
    <citation type="submission" date="2018-05" db="EMBL/GenBank/DDBJ databases">
        <title>Description of Sphingomonas pokkalii sp nov, isolated from the rhizosphere of saline tolerant pokkali rice and its draft genome analysis.</title>
        <authorList>
            <person name="Menon R."/>
            <person name="Kumari S."/>
            <person name="Rameshkumar N."/>
        </authorList>
    </citation>
    <scope>NUCLEOTIDE SEQUENCE [LARGE SCALE GENOMIC DNA]</scope>
    <source>
        <strain evidence="2 3">L3B27</strain>
    </source>
</reference>
<dbReference type="EMBL" id="QENQ01000001">
    <property type="protein sequence ID" value="PVX29806.1"/>
    <property type="molecule type" value="Genomic_DNA"/>
</dbReference>
<dbReference type="AlphaFoldDB" id="A0A2U0SEK3"/>
<evidence type="ECO:0000313" key="2">
    <source>
        <dbReference type="EMBL" id="PVX29806.1"/>
    </source>
</evidence>
<keyword evidence="1" id="KW-0472">Membrane</keyword>
<dbReference type="Proteomes" id="UP000245890">
    <property type="component" value="Unassembled WGS sequence"/>
</dbReference>
<dbReference type="RefSeq" id="WP_116469225.1">
    <property type="nucleotide sequence ID" value="NZ_QENQ01000001.1"/>
</dbReference>
<evidence type="ECO:0000256" key="1">
    <source>
        <dbReference type="SAM" id="Phobius"/>
    </source>
</evidence>